<dbReference type="AlphaFoldDB" id="A0A4P7PV68"/>
<evidence type="ECO:0000256" key="1">
    <source>
        <dbReference type="SAM" id="Phobius"/>
    </source>
</evidence>
<evidence type="ECO:0008006" key="4">
    <source>
        <dbReference type="Google" id="ProtNLM"/>
    </source>
</evidence>
<keyword evidence="1" id="KW-0472">Membrane</keyword>
<feature type="transmembrane region" description="Helical" evidence="1">
    <location>
        <begin position="100"/>
        <end position="122"/>
    </location>
</feature>
<protein>
    <recommendedName>
        <fullName evidence="4">DUF2306 domain-containing protein</fullName>
    </recommendedName>
</protein>
<evidence type="ECO:0000313" key="3">
    <source>
        <dbReference type="Proteomes" id="UP000296862"/>
    </source>
</evidence>
<accession>A0A4P7PV68</accession>
<gene>
    <name evidence="2" type="ORF">GS03_02175</name>
</gene>
<keyword evidence="1" id="KW-1133">Transmembrane helix</keyword>
<feature type="transmembrane region" description="Helical" evidence="1">
    <location>
        <begin position="73"/>
        <end position="94"/>
    </location>
</feature>
<dbReference type="Pfam" id="PF10067">
    <property type="entry name" value="DUF2306"/>
    <property type="match status" value="1"/>
</dbReference>
<dbReference type="EMBL" id="CP038810">
    <property type="protein sequence ID" value="QBZ98666.1"/>
    <property type="molecule type" value="Genomic_DNA"/>
</dbReference>
<feature type="transmembrane region" description="Helical" evidence="1">
    <location>
        <begin position="134"/>
        <end position="156"/>
    </location>
</feature>
<sequence length="203" mass="24163">MMRIFWTTIILLSSYYLYRAINFRFVKEGIGPTFWNKQFWFVSHLATAVLPLITGPFQFWNWFRKRYIKWHRFLGKVYIIGCLLGGLSALYLGITQPYSGSIVPTLILASLWLFMTSAAWITIRRKDVQAHRLFMIRSYTLTLSFVFLRILSDLVYEHNFLSFIKNQDVKDATYEWMSWVIPILIIEFFISWLPSIKRLKSST</sequence>
<dbReference type="KEGG" id="fsn:GS03_02175"/>
<organism evidence="2 3">
    <name type="scientific">Flavobacterium sangjuense</name>
    <dbReference type="NCBI Taxonomy" id="2518177"/>
    <lineage>
        <taxon>Bacteria</taxon>
        <taxon>Pseudomonadati</taxon>
        <taxon>Bacteroidota</taxon>
        <taxon>Flavobacteriia</taxon>
        <taxon>Flavobacteriales</taxon>
        <taxon>Flavobacteriaceae</taxon>
        <taxon>Flavobacterium</taxon>
    </lineage>
</organism>
<dbReference type="InterPro" id="IPR018750">
    <property type="entry name" value="DUF2306_membrane"/>
</dbReference>
<feature type="transmembrane region" description="Helical" evidence="1">
    <location>
        <begin position="39"/>
        <end position="61"/>
    </location>
</feature>
<keyword evidence="3" id="KW-1185">Reference proteome</keyword>
<keyword evidence="1" id="KW-0812">Transmembrane</keyword>
<name>A0A4P7PV68_9FLAO</name>
<proteinExistence type="predicted"/>
<evidence type="ECO:0000313" key="2">
    <source>
        <dbReference type="EMBL" id="QBZ98666.1"/>
    </source>
</evidence>
<feature type="transmembrane region" description="Helical" evidence="1">
    <location>
        <begin position="176"/>
        <end position="193"/>
    </location>
</feature>
<dbReference type="Proteomes" id="UP000296862">
    <property type="component" value="Chromosome"/>
</dbReference>
<reference evidence="2 3" key="1">
    <citation type="submission" date="2019-04" db="EMBL/GenBank/DDBJ databases">
        <title>Flavobacterium sp. GS03.</title>
        <authorList>
            <person name="Kim H."/>
        </authorList>
    </citation>
    <scope>NUCLEOTIDE SEQUENCE [LARGE SCALE GENOMIC DNA]</scope>
    <source>
        <strain evidence="2 3">GS03</strain>
    </source>
</reference>